<name>A0A544T9U3_9BACI</name>
<dbReference type="PIRSF" id="PIRSF010606">
    <property type="entry name" value="Spore_coat_CotJB"/>
    <property type="match status" value="1"/>
</dbReference>
<evidence type="ECO:0000313" key="3">
    <source>
        <dbReference type="Proteomes" id="UP000318937"/>
    </source>
</evidence>
<reference evidence="2 3" key="1">
    <citation type="submission" date="2019-05" db="EMBL/GenBank/DDBJ databases">
        <title>Psychrobacillus vulpis sp. nov., a new species isolated from feces of a red fox that inhabits in The Tablas de Daimiel Natural Park, Albacete, Spain.</title>
        <authorList>
            <person name="Rodriguez M."/>
            <person name="Reina J.C."/>
            <person name="Bejar V."/>
            <person name="Llamas I."/>
        </authorList>
    </citation>
    <scope>NUCLEOTIDE SEQUENCE [LARGE SCALE GENOMIC DNA]</scope>
    <source>
        <strain evidence="2 3">NHI-2</strain>
    </source>
</reference>
<proteinExistence type="predicted"/>
<dbReference type="EMBL" id="VDGG01000020">
    <property type="protein sequence ID" value="TQR14235.1"/>
    <property type="molecule type" value="Genomic_DNA"/>
</dbReference>
<protein>
    <submittedName>
        <fullName evidence="2">Spore coat protein CotJB</fullName>
    </submittedName>
</protein>
<sequence length="88" mass="10431">MNANEEEWNMLKKVQQADFVVVELTLYTDTHPNDIEALKQWRDAIKEASRVRREYEARFGPLSLLSVPSSQALDVGWRWSNTPWPWQR</sequence>
<keyword evidence="2" id="KW-0167">Capsid protein</keyword>
<dbReference type="Pfam" id="PF12652">
    <property type="entry name" value="CotJB"/>
    <property type="match status" value="1"/>
</dbReference>
<keyword evidence="2" id="KW-0946">Virion</keyword>
<organism evidence="2 3">
    <name type="scientific">Psychrobacillus soli</name>
    <dbReference type="NCBI Taxonomy" id="1543965"/>
    <lineage>
        <taxon>Bacteria</taxon>
        <taxon>Bacillati</taxon>
        <taxon>Bacillota</taxon>
        <taxon>Bacilli</taxon>
        <taxon>Bacillales</taxon>
        <taxon>Bacillaceae</taxon>
        <taxon>Psychrobacillus</taxon>
    </lineage>
</organism>
<keyword evidence="3" id="KW-1185">Reference proteome</keyword>
<evidence type="ECO:0000313" key="2">
    <source>
        <dbReference type="EMBL" id="TQR14235.1"/>
    </source>
</evidence>
<evidence type="ECO:0000259" key="1">
    <source>
        <dbReference type="Pfam" id="PF12652"/>
    </source>
</evidence>
<dbReference type="AlphaFoldDB" id="A0A544T9U3"/>
<dbReference type="OrthoDB" id="9804099at2"/>
<dbReference type="InterPro" id="IPR016571">
    <property type="entry name" value="Spore_coat_assembly_CotJB"/>
</dbReference>
<dbReference type="InterPro" id="IPR024207">
    <property type="entry name" value="CotJB_dom"/>
</dbReference>
<dbReference type="Proteomes" id="UP000318937">
    <property type="component" value="Unassembled WGS sequence"/>
</dbReference>
<feature type="domain" description="Protein CotJB" evidence="1">
    <location>
        <begin position="9"/>
        <end position="87"/>
    </location>
</feature>
<gene>
    <name evidence="2" type="ORF">FG383_11325</name>
</gene>
<accession>A0A544T9U3</accession>
<comment type="caution">
    <text evidence="2">The sequence shown here is derived from an EMBL/GenBank/DDBJ whole genome shotgun (WGS) entry which is preliminary data.</text>
</comment>
<dbReference type="RefSeq" id="WP_142607502.1">
    <property type="nucleotide sequence ID" value="NZ_VDGG01000020.1"/>
</dbReference>